<feature type="domain" description="Peptidase family U32 C-terminal" evidence="4">
    <location>
        <begin position="320"/>
        <end position="401"/>
    </location>
</feature>
<reference evidence="5" key="2">
    <citation type="submission" date="2024-06" db="EMBL/GenBank/DDBJ databases">
        <authorList>
            <person name="Petrova K.O."/>
            <person name="Toshchakov S.V."/>
            <person name="Boltjanskaja Y.V."/>
            <person name="Kevbrin V."/>
        </authorList>
    </citation>
    <scope>NUCLEOTIDE SEQUENCE</scope>
    <source>
        <strain evidence="5">Z-910T</strain>
    </source>
</reference>
<dbReference type="InterPro" id="IPR011060">
    <property type="entry name" value="RibuloseP-bd_barrel"/>
</dbReference>
<dbReference type="Pfam" id="PF16325">
    <property type="entry name" value="Peptidase_U32_C"/>
    <property type="match status" value="1"/>
</dbReference>
<organism evidence="5">
    <name type="scientific">Proteinivorax tanatarense</name>
    <dbReference type="NCBI Taxonomy" id="1260629"/>
    <lineage>
        <taxon>Bacteria</taxon>
        <taxon>Bacillati</taxon>
        <taxon>Bacillota</taxon>
        <taxon>Clostridia</taxon>
        <taxon>Eubacteriales</taxon>
        <taxon>Proteinivoracaceae</taxon>
        <taxon>Proteinivorax</taxon>
    </lineage>
</organism>
<proteinExistence type="inferred from homology"/>
<dbReference type="InterPro" id="IPR001539">
    <property type="entry name" value="Peptidase_U32"/>
</dbReference>
<name>A0AAU7VNX4_9FIRM</name>
<dbReference type="PROSITE" id="PS01276">
    <property type="entry name" value="PEPTIDASE_U32"/>
    <property type="match status" value="1"/>
</dbReference>
<dbReference type="AlphaFoldDB" id="A0AAU7VNX4"/>
<dbReference type="SUPFAM" id="SSF51366">
    <property type="entry name" value="Ribulose-phoshate binding barrel"/>
    <property type="match status" value="1"/>
</dbReference>
<comment type="similarity">
    <text evidence="3">Belongs to the peptidase U32 family.</text>
</comment>
<reference evidence="5" key="1">
    <citation type="journal article" date="2013" name="Extremophiles">
        <title>Proteinivorax tanatarense gen. nov., sp. nov., an anaerobic, haloalkaliphilic, proteolytic bacterium isolated from a decaying algal bloom, and proposal of Proteinivoraceae fam. nov.</title>
        <authorList>
            <person name="Kevbrin V."/>
            <person name="Boltyanskaya Y."/>
            <person name="Zhilina T."/>
            <person name="Kolganova T."/>
            <person name="Lavrentjeva E."/>
            <person name="Kuznetsov B."/>
        </authorList>
    </citation>
    <scope>NUCLEOTIDE SEQUENCE</scope>
    <source>
        <strain evidence="5">Z-910T</strain>
    </source>
</reference>
<evidence type="ECO:0000313" key="5">
    <source>
        <dbReference type="EMBL" id="XBX75773.1"/>
    </source>
</evidence>
<dbReference type="GO" id="GO:0008233">
    <property type="term" value="F:peptidase activity"/>
    <property type="evidence" value="ECO:0007669"/>
    <property type="project" value="UniProtKB-KW"/>
</dbReference>
<dbReference type="PANTHER" id="PTHR30217">
    <property type="entry name" value="PEPTIDASE U32 FAMILY"/>
    <property type="match status" value="1"/>
</dbReference>
<dbReference type="Gene3D" id="2.40.30.10">
    <property type="entry name" value="Translation factors"/>
    <property type="match status" value="1"/>
</dbReference>
<dbReference type="PANTHER" id="PTHR30217:SF6">
    <property type="entry name" value="TRNA HYDROXYLATION PROTEIN P"/>
    <property type="match status" value="1"/>
</dbReference>
<dbReference type="InterPro" id="IPR051454">
    <property type="entry name" value="RNA/ubiquinone_mod_enzymes"/>
</dbReference>
<dbReference type="InterPro" id="IPR032525">
    <property type="entry name" value="Peptidase_U32_C"/>
</dbReference>
<dbReference type="GO" id="GO:0006508">
    <property type="term" value="P:proteolysis"/>
    <property type="evidence" value="ECO:0007669"/>
    <property type="project" value="UniProtKB-KW"/>
</dbReference>
<gene>
    <name evidence="5" type="ORF">PRVXT_000927</name>
</gene>
<dbReference type="EMBL" id="CP158367">
    <property type="protein sequence ID" value="XBX75773.1"/>
    <property type="molecule type" value="Genomic_DNA"/>
</dbReference>
<protein>
    <submittedName>
        <fullName evidence="5">U32 family peptidase</fullName>
    </submittedName>
</protein>
<sequence length="404" mass="45194">MNRKPELLAPAGSLEKLKIAVEYGADAVYLAGKSFGLRARATNFSESELLEGLHYAHVKGVKVYVTVNILAHNSDIEKLPPYLKWLQAVGVDAVIVADIGVITLVKELAPGLEVHVSTQANVTNYKSAEVMKKLGASRVVVARELSINEIAQLKEKADIEVESFIHGAMCMAYSGRCLLSSYMAGRSANKGDCAQPCRWSYHLVEEQRPGEYMPVEIDERGTYIMSSKDLMAMEFLDKLVYAGIDSLKIEGRMKSVHYIATVVNAYRQALDLIDNNVKFDSSKWVEELKKASNREFTSGFYHRQADQSAQNIYSTKSNTEFDFVGIVRKKGDQNNIALIEQRNHFAKGEEVEVLMPGGAVKKAKINNIWDEYDVEMEKAPHPQQLVKVALDIQVVDFAILRREK</sequence>
<evidence type="ECO:0000256" key="2">
    <source>
        <dbReference type="ARBA" id="ARBA00022801"/>
    </source>
</evidence>
<dbReference type="Pfam" id="PF01136">
    <property type="entry name" value="Peptidase_U32"/>
    <property type="match status" value="1"/>
</dbReference>
<evidence type="ECO:0000256" key="3">
    <source>
        <dbReference type="ARBA" id="ARBA00038374"/>
    </source>
</evidence>
<keyword evidence="2" id="KW-0378">Hydrolase</keyword>
<dbReference type="RefSeq" id="WP_350344510.1">
    <property type="nucleotide sequence ID" value="NZ_CP158367.1"/>
</dbReference>
<keyword evidence="1" id="KW-0645">Protease</keyword>
<accession>A0AAU7VNX4</accession>
<evidence type="ECO:0000259" key="4">
    <source>
        <dbReference type="Pfam" id="PF16325"/>
    </source>
</evidence>
<evidence type="ECO:0000256" key="1">
    <source>
        <dbReference type="ARBA" id="ARBA00022670"/>
    </source>
</evidence>